<keyword evidence="5 7" id="KW-1133">Transmembrane helix</keyword>
<feature type="transmembrane region" description="Helical" evidence="7">
    <location>
        <begin position="6"/>
        <end position="28"/>
    </location>
</feature>
<keyword evidence="4 7" id="KW-0812">Transmembrane</keyword>
<dbReference type="Pfam" id="PF10555">
    <property type="entry name" value="MraY_sig1"/>
    <property type="match status" value="1"/>
</dbReference>
<comment type="catalytic activity">
    <reaction evidence="7">
        <text>UDP-N-acetyl-alpha-D-muramoyl-L-alanyl-gamma-D-glutamyl-meso-2,6-diaminopimeloyl-D-alanyl-D-alanine + di-trans,octa-cis-undecaprenyl phosphate = di-trans,octa-cis-undecaprenyl diphospho-N-acetyl-alpha-D-muramoyl-L-alanyl-D-glutamyl-meso-2,6-diaminopimeloyl-D-alanyl-D-alanine + UMP</text>
        <dbReference type="Rhea" id="RHEA:28386"/>
        <dbReference type="ChEBI" id="CHEBI:57865"/>
        <dbReference type="ChEBI" id="CHEBI:60392"/>
        <dbReference type="ChEBI" id="CHEBI:61386"/>
        <dbReference type="ChEBI" id="CHEBI:61387"/>
        <dbReference type="EC" id="2.7.8.13"/>
    </reaction>
</comment>
<feature type="transmembrane region" description="Helical" evidence="7">
    <location>
        <begin position="80"/>
        <end position="104"/>
    </location>
</feature>
<keyword evidence="7" id="KW-0132">Cell division</keyword>
<comment type="pathway">
    <text evidence="7">Cell wall biogenesis; peptidoglycan biosynthesis.</text>
</comment>
<feature type="transmembrane region" description="Helical" evidence="7">
    <location>
        <begin position="153"/>
        <end position="172"/>
    </location>
</feature>
<feature type="transmembrane region" description="Helical" evidence="7">
    <location>
        <begin position="179"/>
        <end position="196"/>
    </location>
</feature>
<dbReference type="Proteomes" id="UP001597218">
    <property type="component" value="Unassembled WGS sequence"/>
</dbReference>
<dbReference type="RefSeq" id="WP_381538689.1">
    <property type="nucleotide sequence ID" value="NZ_JBHUGI010000032.1"/>
</dbReference>
<protein>
    <recommendedName>
        <fullName evidence="7 8">Phospho-N-acetylmuramoyl-pentapeptide-transferase</fullName>
        <ecNumber evidence="7 8">2.7.8.13</ecNumber>
    </recommendedName>
    <alternativeName>
        <fullName evidence="7">UDP-MurNAc-pentapeptide phosphotransferase</fullName>
    </alternativeName>
</protein>
<keyword evidence="7" id="KW-0961">Cell wall biogenesis/degradation</keyword>
<dbReference type="PROSITE" id="PS01348">
    <property type="entry name" value="MRAY_2"/>
    <property type="match status" value="1"/>
</dbReference>
<proteinExistence type="inferred from homology"/>
<dbReference type="PANTHER" id="PTHR22926:SF5">
    <property type="entry name" value="PHOSPHO-N-ACETYLMURAMOYL-PENTAPEPTIDE-TRANSFERASE HOMOLOG"/>
    <property type="match status" value="1"/>
</dbReference>
<evidence type="ECO:0000256" key="6">
    <source>
        <dbReference type="ARBA" id="ARBA00023136"/>
    </source>
</evidence>
<organism evidence="9 10">
    <name type="scientific">Sporosarcina siberiensis</name>
    <dbReference type="NCBI Taxonomy" id="1365606"/>
    <lineage>
        <taxon>Bacteria</taxon>
        <taxon>Bacillati</taxon>
        <taxon>Bacillota</taxon>
        <taxon>Bacilli</taxon>
        <taxon>Bacillales</taxon>
        <taxon>Caryophanaceae</taxon>
        <taxon>Sporosarcina</taxon>
    </lineage>
</organism>
<dbReference type="Pfam" id="PF00953">
    <property type="entry name" value="Glycos_transf_4"/>
    <property type="match status" value="1"/>
</dbReference>
<keyword evidence="10" id="KW-1185">Reference proteome</keyword>
<comment type="cofactor">
    <cofactor evidence="7">
        <name>Mg(2+)</name>
        <dbReference type="ChEBI" id="CHEBI:18420"/>
    </cofactor>
</comment>
<keyword evidence="7" id="KW-0133">Cell shape</keyword>
<dbReference type="InterPro" id="IPR003524">
    <property type="entry name" value="PNAcMuramoyl-5peptid_Trfase"/>
</dbReference>
<comment type="function">
    <text evidence="7">Catalyzes the initial step of the lipid cycle reactions in the biosynthesis of the cell wall peptidoglycan: transfers peptidoglycan precursor phospho-MurNAc-pentapeptide from UDP-MurNAc-pentapeptide onto the lipid carrier undecaprenyl phosphate, yielding undecaprenyl-pyrophosphoryl-MurNAc-pentapeptide, known as lipid I.</text>
</comment>
<reference evidence="10" key="1">
    <citation type="journal article" date="2019" name="Int. J. Syst. Evol. Microbiol.">
        <title>The Global Catalogue of Microorganisms (GCM) 10K type strain sequencing project: providing services to taxonomists for standard genome sequencing and annotation.</title>
        <authorList>
            <consortium name="The Broad Institute Genomics Platform"/>
            <consortium name="The Broad Institute Genome Sequencing Center for Infectious Disease"/>
            <person name="Wu L."/>
            <person name="Ma J."/>
        </authorList>
    </citation>
    <scope>NUCLEOTIDE SEQUENCE [LARGE SCALE GENOMIC DNA]</scope>
    <source>
        <strain evidence="10">CGMCC 4.7177</strain>
    </source>
</reference>
<feature type="transmembrane region" description="Helical" evidence="7">
    <location>
        <begin position="49"/>
        <end position="74"/>
    </location>
</feature>
<evidence type="ECO:0000256" key="4">
    <source>
        <dbReference type="ARBA" id="ARBA00022692"/>
    </source>
</evidence>
<evidence type="ECO:0000256" key="5">
    <source>
        <dbReference type="ARBA" id="ARBA00022989"/>
    </source>
</evidence>
<dbReference type="GO" id="GO:0016740">
    <property type="term" value="F:transferase activity"/>
    <property type="evidence" value="ECO:0007669"/>
    <property type="project" value="UniProtKB-KW"/>
</dbReference>
<keyword evidence="7" id="KW-0460">Magnesium</keyword>
<keyword evidence="7" id="KW-0131">Cell cycle</keyword>
<dbReference type="PANTHER" id="PTHR22926">
    <property type="entry name" value="PHOSPHO-N-ACETYLMURAMOYL-PENTAPEPTIDE-TRANSFERASE"/>
    <property type="match status" value="1"/>
</dbReference>
<dbReference type="InterPro" id="IPR018480">
    <property type="entry name" value="PNAcMuramoyl-5peptid_Trfase_CS"/>
</dbReference>
<name>A0ABW4SKE0_9BACL</name>
<comment type="subcellular location">
    <subcellularLocation>
        <location evidence="7">Cell membrane</location>
        <topology evidence="7">Multi-pass membrane protein</topology>
    </subcellularLocation>
    <subcellularLocation>
        <location evidence="1">Membrane</location>
        <topology evidence="1">Multi-pass membrane protein</topology>
    </subcellularLocation>
</comment>
<dbReference type="InterPro" id="IPR000715">
    <property type="entry name" value="Glycosyl_transferase_4"/>
</dbReference>
<accession>A0ABW4SKE0</accession>
<keyword evidence="3 7" id="KW-0808">Transferase</keyword>
<keyword evidence="7" id="KW-0573">Peptidoglycan synthesis</keyword>
<feature type="transmembrane region" description="Helical" evidence="7">
    <location>
        <begin position="256"/>
        <end position="282"/>
    </location>
</feature>
<keyword evidence="6 7" id="KW-0472">Membrane</keyword>
<comment type="caution">
    <text evidence="9">The sequence shown here is derived from an EMBL/GenBank/DDBJ whole genome shotgun (WGS) entry which is preliminary data.</text>
</comment>
<dbReference type="NCBIfam" id="TIGR00445">
    <property type="entry name" value="mraY"/>
    <property type="match status" value="1"/>
</dbReference>
<evidence type="ECO:0000256" key="1">
    <source>
        <dbReference type="ARBA" id="ARBA00004141"/>
    </source>
</evidence>
<evidence type="ECO:0000313" key="10">
    <source>
        <dbReference type="Proteomes" id="UP001597218"/>
    </source>
</evidence>
<evidence type="ECO:0000256" key="3">
    <source>
        <dbReference type="ARBA" id="ARBA00022679"/>
    </source>
</evidence>
<gene>
    <name evidence="7 9" type="primary">mraY</name>
    <name evidence="9" type="ORF">ACFSFY_13045</name>
</gene>
<feature type="transmembrane region" description="Helical" evidence="7">
    <location>
        <begin position="116"/>
        <end position="133"/>
    </location>
</feature>
<feature type="transmembrane region" description="Helical" evidence="7">
    <location>
        <begin position="202"/>
        <end position="223"/>
    </location>
</feature>
<dbReference type="CDD" id="cd06852">
    <property type="entry name" value="GT_MraY"/>
    <property type="match status" value="1"/>
</dbReference>
<evidence type="ECO:0000313" key="9">
    <source>
        <dbReference type="EMBL" id="MFD1928962.1"/>
    </source>
</evidence>
<keyword evidence="7" id="KW-0479">Metal-binding</keyword>
<evidence type="ECO:0000256" key="8">
    <source>
        <dbReference type="NCBIfam" id="TIGR00445"/>
    </source>
</evidence>
<feature type="transmembrane region" description="Helical" evidence="7">
    <location>
        <begin position="303"/>
        <end position="323"/>
    </location>
</feature>
<dbReference type="HAMAP" id="MF_00038">
    <property type="entry name" value="MraY"/>
    <property type="match status" value="1"/>
</dbReference>
<dbReference type="EC" id="2.7.8.13" evidence="7 8"/>
<sequence>MTLTTTLIAIAVGFTLSIVLGFLIIPILRRMKFGQSIREEGPKTHQKKAGTPTMGGLIFTLSIIISTLALSYIFEVLTTQTIVLLLVLIGFGVIGFLDDFIIVVKKKNDGLSSLQKLIGQILVAVAAFFLLKLGSFDTTVALPFTDFKVELGIFYVAFLIFWLVGFSNAVNLTDGLDGLVAGTSSIAFAAFGVLAISNDTLAQLDIAMFAFVVSGAMLGFLIFNLKPAHVFMGDTGSLALGGAMAMVSVLMKQELLLFIIGIVYVVETASVILQVISFKLTGKRIFKMSPIHHHFELSGWSEWKIVIVFWGVAFIAAIIPVLLEVM</sequence>
<evidence type="ECO:0000256" key="7">
    <source>
        <dbReference type="HAMAP-Rule" id="MF_00038"/>
    </source>
</evidence>
<evidence type="ECO:0000256" key="2">
    <source>
        <dbReference type="ARBA" id="ARBA00005583"/>
    </source>
</evidence>
<dbReference type="EMBL" id="JBHUGI010000032">
    <property type="protein sequence ID" value="MFD1928962.1"/>
    <property type="molecule type" value="Genomic_DNA"/>
</dbReference>
<keyword evidence="7" id="KW-1003">Cell membrane</keyword>
<comment type="similarity">
    <text evidence="2 7">Belongs to the glycosyltransferase 4 family. MraY subfamily.</text>
</comment>